<keyword evidence="2" id="KW-0175">Coiled coil</keyword>
<name>A0A017SPE9_ASPRC</name>
<keyword evidence="5" id="KW-1185">Reference proteome</keyword>
<dbReference type="GeneID" id="63698892"/>
<dbReference type="PANTHER" id="PTHR12794">
    <property type="entry name" value="GEMIN2"/>
    <property type="match status" value="1"/>
</dbReference>
<dbReference type="GO" id="GO:0032797">
    <property type="term" value="C:SMN complex"/>
    <property type="evidence" value="ECO:0007669"/>
    <property type="project" value="TreeGrafter"/>
</dbReference>
<dbReference type="EMBL" id="KK088414">
    <property type="protein sequence ID" value="EYE98115.1"/>
    <property type="molecule type" value="Genomic_DNA"/>
</dbReference>
<dbReference type="OrthoDB" id="428895at2759"/>
<proteinExistence type="inferred from homology"/>
<evidence type="ECO:0000313" key="5">
    <source>
        <dbReference type="Proteomes" id="UP000019804"/>
    </source>
</evidence>
<dbReference type="Proteomes" id="UP000019804">
    <property type="component" value="Unassembled WGS sequence"/>
</dbReference>
<accession>A0A017SPE9</accession>
<feature type="compositionally biased region" description="Acidic residues" evidence="3">
    <location>
        <begin position="308"/>
        <end position="330"/>
    </location>
</feature>
<protein>
    <recommendedName>
        <fullName evidence="6">V-SNARE</fullName>
    </recommendedName>
</protein>
<feature type="region of interest" description="Disordered" evidence="3">
    <location>
        <begin position="304"/>
        <end position="357"/>
    </location>
</feature>
<dbReference type="Pfam" id="PF04938">
    <property type="entry name" value="SIP1"/>
    <property type="match status" value="1"/>
</dbReference>
<dbReference type="RefSeq" id="XP_040641803.1">
    <property type="nucleotide sequence ID" value="XM_040783768.1"/>
</dbReference>
<sequence>MSHIPDKRKPSSSISGSTTYKRSRVSYADDDYEDNAQASQQSAMTHERPRNNPLYGQKSAFPGLDAGLEGELFYGPAEDGLEYLRMVRSEANSLPLLFTAPKTQTTETETIEVEQVKTEETVHGIREASAHPKDQAGTYVDGVFVARATPAVPSTSPDTTSAYPEAQQSYYTLLRHRFLLLRSILKCTPPPTSIPLLDNSHPISLPRHSKIARKEWRRLLFSVDPQTVQLACMDMESVLGVLGIMARLMSENVRSGDVVRVRRIGAWAWGLLGKCREVGQLGTEEVGEIRDLGKRAVKILGKMREDERAVEEDEESVDGDQDEEDGEQAEGQEAGTGGVGEQAASAESAAQDHDIKDVEAENTTDELEAAKARLQAKIQGHVDENGQVQAHSDREENLGDVAMQTRAMLDMIITVVGEYYGQRDLLEAREIWQIN</sequence>
<evidence type="ECO:0008006" key="6">
    <source>
        <dbReference type="Google" id="ProtNLM"/>
    </source>
</evidence>
<organism evidence="4 5">
    <name type="scientific">Aspergillus ruber (strain CBS 135680)</name>
    <dbReference type="NCBI Taxonomy" id="1388766"/>
    <lineage>
        <taxon>Eukaryota</taxon>
        <taxon>Fungi</taxon>
        <taxon>Dikarya</taxon>
        <taxon>Ascomycota</taxon>
        <taxon>Pezizomycotina</taxon>
        <taxon>Eurotiomycetes</taxon>
        <taxon>Eurotiomycetidae</taxon>
        <taxon>Eurotiales</taxon>
        <taxon>Aspergillaceae</taxon>
        <taxon>Aspergillus</taxon>
        <taxon>Aspergillus subgen. Aspergillus</taxon>
    </lineage>
</organism>
<evidence type="ECO:0000256" key="3">
    <source>
        <dbReference type="SAM" id="MobiDB-lite"/>
    </source>
</evidence>
<feature type="compositionally biased region" description="Polar residues" evidence="3">
    <location>
        <begin position="11"/>
        <end position="20"/>
    </location>
</feature>
<feature type="coiled-coil region" evidence="2">
    <location>
        <begin position="357"/>
        <end position="384"/>
    </location>
</feature>
<dbReference type="HOGENOM" id="CLU_022029_1_0_1"/>
<dbReference type="GO" id="GO:0005634">
    <property type="term" value="C:nucleus"/>
    <property type="evidence" value="ECO:0007669"/>
    <property type="project" value="TreeGrafter"/>
</dbReference>
<dbReference type="AlphaFoldDB" id="A0A017SPE9"/>
<evidence type="ECO:0000256" key="2">
    <source>
        <dbReference type="SAM" id="Coils"/>
    </source>
</evidence>
<evidence type="ECO:0000313" key="4">
    <source>
        <dbReference type="EMBL" id="EYE98115.1"/>
    </source>
</evidence>
<comment type="similarity">
    <text evidence="1">Belongs to the gemin-2 family.</text>
</comment>
<gene>
    <name evidence="4" type="ORF">EURHEDRAFT_448848</name>
</gene>
<evidence type="ECO:0000256" key="1">
    <source>
        <dbReference type="ARBA" id="ARBA00025758"/>
    </source>
</evidence>
<feature type="region of interest" description="Disordered" evidence="3">
    <location>
        <begin position="1"/>
        <end position="59"/>
    </location>
</feature>
<dbReference type="InterPro" id="IPR035426">
    <property type="entry name" value="Gemin2/Brr1"/>
</dbReference>
<dbReference type="PANTHER" id="PTHR12794:SF0">
    <property type="entry name" value="GEM-ASSOCIATED PROTEIN 2"/>
    <property type="match status" value="1"/>
</dbReference>
<dbReference type="Gene3D" id="1.20.58.1070">
    <property type="match status" value="1"/>
</dbReference>
<reference evidence="5" key="1">
    <citation type="journal article" date="2014" name="Nat. Commun.">
        <title>Genomic adaptations of the halophilic Dead Sea filamentous fungus Eurotium rubrum.</title>
        <authorList>
            <person name="Kis-Papo T."/>
            <person name="Weig A.R."/>
            <person name="Riley R."/>
            <person name="Persoh D."/>
            <person name="Salamov A."/>
            <person name="Sun H."/>
            <person name="Lipzen A."/>
            <person name="Wasser S.P."/>
            <person name="Rambold G."/>
            <person name="Grigoriev I.V."/>
            <person name="Nevo E."/>
        </authorList>
    </citation>
    <scope>NUCLEOTIDE SEQUENCE [LARGE SCALE GENOMIC DNA]</scope>
    <source>
        <strain evidence="5">CBS 135680</strain>
    </source>
</reference>
<dbReference type="GO" id="GO:0000387">
    <property type="term" value="P:spliceosomal snRNP assembly"/>
    <property type="evidence" value="ECO:0007669"/>
    <property type="project" value="InterPro"/>
</dbReference>